<comment type="subcellular location">
    <subcellularLocation>
        <location evidence="3">Mitochondrion inner membrane</location>
    </subcellularLocation>
</comment>
<name>A0A1X6N8J5_9APHY</name>
<dbReference type="RefSeq" id="XP_024341749.1">
    <property type="nucleotide sequence ID" value="XM_024484453.1"/>
</dbReference>
<evidence type="ECO:0000313" key="6">
    <source>
        <dbReference type="Proteomes" id="UP000194127"/>
    </source>
</evidence>
<evidence type="ECO:0000256" key="4">
    <source>
        <dbReference type="SAM" id="MobiDB-lite"/>
    </source>
</evidence>
<dbReference type="OrthoDB" id="532630at2759"/>
<dbReference type="Pfam" id="PF08583">
    <property type="entry name" value="Cmc1"/>
    <property type="match status" value="1"/>
</dbReference>
<evidence type="ECO:0000256" key="2">
    <source>
        <dbReference type="ARBA" id="ARBA00023157"/>
    </source>
</evidence>
<dbReference type="InterPro" id="IPR013892">
    <property type="entry name" value="Cyt_c_biogenesis_Cmc1-like"/>
</dbReference>
<keyword evidence="6" id="KW-1185">Reference proteome</keyword>
<evidence type="ECO:0000313" key="5">
    <source>
        <dbReference type="EMBL" id="OSX64955.1"/>
    </source>
</evidence>
<evidence type="ECO:0000256" key="1">
    <source>
        <dbReference type="ARBA" id="ARBA00007347"/>
    </source>
</evidence>
<comment type="similarity">
    <text evidence="1 3">Belongs to the CMC family.</text>
</comment>
<gene>
    <name evidence="5" type="ORF">POSPLADRAFT_1134253</name>
</gene>
<keyword evidence="3" id="KW-0143">Chaperone</keyword>
<keyword evidence="3" id="KW-0496">Mitochondrion</keyword>
<dbReference type="EMBL" id="KZ110593">
    <property type="protein sequence ID" value="OSX64955.1"/>
    <property type="molecule type" value="Genomic_DNA"/>
</dbReference>
<dbReference type="AlphaFoldDB" id="A0A1X6N8J5"/>
<protein>
    <recommendedName>
        <fullName evidence="3">COX assembly mitochondrial protein</fullName>
    </recommendedName>
</protein>
<reference evidence="5 6" key="1">
    <citation type="submission" date="2017-04" db="EMBL/GenBank/DDBJ databases">
        <title>Genome Sequence of the Model Brown-Rot Fungus Postia placenta SB12.</title>
        <authorList>
            <consortium name="DOE Joint Genome Institute"/>
            <person name="Gaskell J."/>
            <person name="Kersten P."/>
            <person name="Larrondo L.F."/>
            <person name="Canessa P."/>
            <person name="Martinez D."/>
            <person name="Hibbett D."/>
            <person name="Schmoll M."/>
            <person name="Kubicek C.P."/>
            <person name="Martinez A.T."/>
            <person name="Yadav J."/>
            <person name="Master E."/>
            <person name="Magnuson J.K."/>
            <person name="James T."/>
            <person name="Yaver D."/>
            <person name="Berka R."/>
            <person name="Labutti K."/>
            <person name="Lipzen A."/>
            <person name="Aerts A."/>
            <person name="Barry K."/>
            <person name="Henrissat B."/>
            <person name="Blanchette R."/>
            <person name="Grigoriev I."/>
            <person name="Cullen D."/>
        </authorList>
    </citation>
    <scope>NUCLEOTIDE SEQUENCE [LARGE SCALE GENOMIC DNA]</scope>
    <source>
        <strain evidence="5 6">MAD-698-R-SB12</strain>
    </source>
</reference>
<comment type="function">
    <text evidence="3">Required for mitochondrial cytochrome c oxidase (COX) assembly and respiration.</text>
</comment>
<accession>A0A1X6N8J5</accession>
<keyword evidence="2" id="KW-1015">Disulfide bond</keyword>
<proteinExistence type="inferred from homology"/>
<dbReference type="Proteomes" id="UP000194127">
    <property type="component" value="Unassembled WGS sequence"/>
</dbReference>
<organism evidence="5 6">
    <name type="scientific">Postia placenta MAD-698-R-SB12</name>
    <dbReference type="NCBI Taxonomy" id="670580"/>
    <lineage>
        <taxon>Eukaryota</taxon>
        <taxon>Fungi</taxon>
        <taxon>Dikarya</taxon>
        <taxon>Basidiomycota</taxon>
        <taxon>Agaricomycotina</taxon>
        <taxon>Agaricomycetes</taxon>
        <taxon>Polyporales</taxon>
        <taxon>Adustoporiaceae</taxon>
        <taxon>Rhodonia</taxon>
    </lineage>
</organism>
<dbReference type="STRING" id="670580.A0A1X6N8J5"/>
<sequence>LVCMDFIQALDACHAKSWAKWTGACNQVKVDLNMCLRKERIERTTKNREGAKERRQKTEQAWKEIREDE</sequence>
<keyword evidence="3" id="KW-0472">Membrane</keyword>
<feature type="region of interest" description="Disordered" evidence="4">
    <location>
        <begin position="45"/>
        <end position="69"/>
    </location>
</feature>
<dbReference type="GO" id="GO:0005743">
    <property type="term" value="C:mitochondrial inner membrane"/>
    <property type="evidence" value="ECO:0007669"/>
    <property type="project" value="UniProtKB-SubCell"/>
</dbReference>
<dbReference type="GeneID" id="36329402"/>
<keyword evidence="3" id="KW-0999">Mitochondrion inner membrane</keyword>
<evidence type="ECO:0000256" key="3">
    <source>
        <dbReference type="RuleBase" id="RU364104"/>
    </source>
</evidence>
<feature type="non-terminal residue" evidence="5">
    <location>
        <position position="1"/>
    </location>
</feature>